<proteinExistence type="predicted"/>
<dbReference type="PANTHER" id="PTHR24121">
    <property type="entry name" value="NO MECHANORECEPTOR POTENTIAL C, ISOFORM D-RELATED"/>
    <property type="match status" value="1"/>
</dbReference>
<dbReference type="Gramene" id="TVU49981">
    <property type="protein sequence ID" value="TVU49981"/>
    <property type="gene ID" value="EJB05_01329"/>
</dbReference>
<dbReference type="InterPro" id="IPR036770">
    <property type="entry name" value="Ankyrin_rpt-contain_sf"/>
</dbReference>
<dbReference type="OrthoDB" id="673817at2759"/>
<dbReference type="SUPFAM" id="SSF48403">
    <property type="entry name" value="Ankyrin repeat"/>
    <property type="match status" value="1"/>
</dbReference>
<dbReference type="PANTHER" id="PTHR24121:SF23">
    <property type="entry name" value="NO MECHANORECEPTOR POTENTIAL C, ISOFORM H"/>
    <property type="match status" value="1"/>
</dbReference>
<keyword evidence="2" id="KW-1185">Reference proteome</keyword>
<sequence>MASHDPSILLATTPQGNTCLHISSNGGHEGFCKAVVVLNEFLLGAVNAEQETPRLTGVKSGHPVTASFLLRCCHDLQLTKLDNLQAGQAWIGHRKLAMELIAAEPALSHQVNDYNESPMFIAVMRGFTDEPMVTTLCMLP</sequence>
<dbReference type="Gene3D" id="1.25.40.20">
    <property type="entry name" value="Ankyrin repeat-containing domain"/>
    <property type="match status" value="1"/>
</dbReference>
<protein>
    <recommendedName>
        <fullName evidence="3">PGG domain-containing protein</fullName>
    </recommendedName>
</protein>
<comment type="caution">
    <text evidence="1">The sequence shown here is derived from an EMBL/GenBank/DDBJ whole genome shotgun (WGS) entry which is preliminary data.</text>
</comment>
<dbReference type="Proteomes" id="UP000324897">
    <property type="component" value="Chromosome 6"/>
</dbReference>
<gene>
    <name evidence="1" type="ORF">EJB05_01329</name>
</gene>
<reference evidence="1 2" key="1">
    <citation type="journal article" date="2019" name="Sci. Rep.">
        <title>A high-quality genome of Eragrostis curvula grass provides insights into Poaceae evolution and supports new strategies to enhance forage quality.</title>
        <authorList>
            <person name="Carballo J."/>
            <person name="Santos B.A.C.M."/>
            <person name="Zappacosta D."/>
            <person name="Garbus I."/>
            <person name="Selva J.P."/>
            <person name="Gallo C.A."/>
            <person name="Diaz A."/>
            <person name="Albertini E."/>
            <person name="Caccamo M."/>
            <person name="Echenique V."/>
        </authorList>
    </citation>
    <scope>NUCLEOTIDE SEQUENCE [LARGE SCALE GENOMIC DNA]</scope>
    <source>
        <strain evidence="2">cv. Victoria</strain>
        <tissue evidence="1">Leaf</tissue>
    </source>
</reference>
<evidence type="ECO:0000313" key="2">
    <source>
        <dbReference type="Proteomes" id="UP000324897"/>
    </source>
</evidence>
<feature type="non-terminal residue" evidence="1">
    <location>
        <position position="1"/>
    </location>
</feature>
<dbReference type="EMBL" id="RWGY01000002">
    <property type="protein sequence ID" value="TVU49981.1"/>
    <property type="molecule type" value="Genomic_DNA"/>
</dbReference>
<name>A0A5J9WPC3_9POAL</name>
<organism evidence="1 2">
    <name type="scientific">Eragrostis curvula</name>
    <name type="common">weeping love grass</name>
    <dbReference type="NCBI Taxonomy" id="38414"/>
    <lineage>
        <taxon>Eukaryota</taxon>
        <taxon>Viridiplantae</taxon>
        <taxon>Streptophyta</taxon>
        <taxon>Embryophyta</taxon>
        <taxon>Tracheophyta</taxon>
        <taxon>Spermatophyta</taxon>
        <taxon>Magnoliopsida</taxon>
        <taxon>Liliopsida</taxon>
        <taxon>Poales</taxon>
        <taxon>Poaceae</taxon>
        <taxon>PACMAD clade</taxon>
        <taxon>Chloridoideae</taxon>
        <taxon>Eragrostideae</taxon>
        <taxon>Eragrostidinae</taxon>
        <taxon>Eragrostis</taxon>
    </lineage>
</organism>
<dbReference type="AlphaFoldDB" id="A0A5J9WPC3"/>
<accession>A0A5J9WPC3</accession>
<evidence type="ECO:0000313" key="1">
    <source>
        <dbReference type="EMBL" id="TVU49981.1"/>
    </source>
</evidence>
<evidence type="ECO:0008006" key="3">
    <source>
        <dbReference type="Google" id="ProtNLM"/>
    </source>
</evidence>